<evidence type="ECO:0000313" key="2">
    <source>
        <dbReference type="EMBL" id="SDC21515.1"/>
    </source>
</evidence>
<dbReference type="EMBL" id="FMYW01000003">
    <property type="protein sequence ID" value="SDC21515.1"/>
    <property type="molecule type" value="Genomic_DNA"/>
</dbReference>
<organism evidence="2 3">
    <name type="scientific">Succiniclasticum ruminis</name>
    <dbReference type="NCBI Taxonomy" id="40841"/>
    <lineage>
        <taxon>Bacteria</taxon>
        <taxon>Bacillati</taxon>
        <taxon>Bacillota</taxon>
        <taxon>Negativicutes</taxon>
        <taxon>Acidaminococcales</taxon>
        <taxon>Acidaminococcaceae</taxon>
        <taxon>Succiniclasticum</taxon>
    </lineage>
</organism>
<dbReference type="OrthoDB" id="3035178at2"/>
<dbReference type="AlphaFoldDB" id="A0A1G6JSV0"/>
<dbReference type="RefSeq" id="WP_093729680.1">
    <property type="nucleotide sequence ID" value="NZ_FMYW01000003.1"/>
</dbReference>
<keyword evidence="3" id="KW-1185">Reference proteome</keyword>
<reference evidence="3" key="1">
    <citation type="submission" date="2016-10" db="EMBL/GenBank/DDBJ databases">
        <authorList>
            <person name="Varghese N."/>
            <person name="Submissions S."/>
        </authorList>
    </citation>
    <scope>NUCLEOTIDE SEQUENCE [LARGE SCALE GENOMIC DNA]</scope>
    <source>
        <strain evidence="3">DSM 11005</strain>
    </source>
</reference>
<dbReference type="Proteomes" id="UP000198943">
    <property type="component" value="Unassembled WGS sequence"/>
</dbReference>
<feature type="region of interest" description="Disordered" evidence="1">
    <location>
        <begin position="187"/>
        <end position="233"/>
    </location>
</feature>
<name>A0A1G6JSV0_9FIRM</name>
<gene>
    <name evidence="2" type="ORF">SAMN04487864_103242</name>
</gene>
<evidence type="ECO:0000313" key="3">
    <source>
        <dbReference type="Proteomes" id="UP000198943"/>
    </source>
</evidence>
<evidence type="ECO:0000256" key="1">
    <source>
        <dbReference type="SAM" id="MobiDB-lite"/>
    </source>
</evidence>
<sequence length="233" mass="26349">MIRTLSLTCSRCGKAFSAQDHLYYQDDFSVQSFQDIKLVCDDCIRAWKEKWQIAHAEFHEHNYVLTVTITLQDGTVYENMDCTPMEDTESVITGEDIPPEAQHALYEYYVAFARQQEAQQLKDCFFSKGEDGKMVADITTVGGEQYDKLAFSVEEGYLKTEQDVPDYILEGLVTAYKSYLAQEQMLSTASQPAPRMPQRKPMPESQWNTGDSYGSGNSGGGFGRRNKNPFGGF</sequence>
<protein>
    <submittedName>
        <fullName evidence="2">Uncharacterized protein</fullName>
    </submittedName>
</protein>
<accession>A0A1G6JSV0</accession>
<proteinExistence type="predicted"/>